<dbReference type="Pfam" id="PF00171">
    <property type="entry name" value="Aldedh"/>
    <property type="match status" value="1"/>
</dbReference>
<dbReference type="InterPro" id="IPR016161">
    <property type="entry name" value="Ald_DH/histidinol_DH"/>
</dbReference>
<dbReference type="PANTHER" id="PTHR11699">
    <property type="entry name" value="ALDEHYDE DEHYDROGENASE-RELATED"/>
    <property type="match status" value="1"/>
</dbReference>
<sequence>MNSVINPATEEVIAEFPMADVAEAEAAIDRSKKAQREWASLSLNERRDGMLAIAAVVDANLEELARLESSDVGKPISDARGEVAMVANCFRYYAGVVDKILGETIPVDGGVDMTFREPMGVVAVISPWNFPLPIASWNIAPALAAGNSVIVKPADITTLSTRRFGELVATLNLPANLVQVICGPGRVVGRVLTSHPGVAKVSFTGSTATGQDVMRSAADTMKRITLELGGKSANVVFADADLDLAIKSAPGAVFGNTGQDCCARSRILVERKAFDDFVSGFVAATESLKIGDPADPETHLGPLVSRDHHSKVSSFITDDAVLAGQAPDGPGFWMAPRVVVDPDLTSRVVTDEIFGPIAAIIPFDSEEEAIRLANDTIYGLSGSIWTTDLGRAFRVARAMESGTLSVNSNSSVRLQTPFGGFKQSGFGRELGLEAINGYTELKNVFINTQA</sequence>
<comment type="similarity">
    <text evidence="1 4">Belongs to the aldehyde dehydrogenase family.</text>
</comment>
<feature type="active site" evidence="3">
    <location>
        <position position="227"/>
    </location>
</feature>
<dbReference type="Gene3D" id="3.40.309.10">
    <property type="entry name" value="Aldehyde Dehydrogenase, Chain A, domain 2"/>
    <property type="match status" value="1"/>
</dbReference>
<evidence type="ECO:0000256" key="2">
    <source>
        <dbReference type="ARBA" id="ARBA00023002"/>
    </source>
</evidence>
<dbReference type="InterPro" id="IPR016162">
    <property type="entry name" value="Ald_DH_N"/>
</dbReference>
<keyword evidence="7" id="KW-1185">Reference proteome</keyword>
<dbReference type="PROSITE" id="PS00687">
    <property type="entry name" value="ALDEHYDE_DEHYDR_GLU"/>
    <property type="match status" value="1"/>
</dbReference>
<geneLocation type="plasmid" evidence="6 7">
    <name>pTC1</name>
</geneLocation>
<dbReference type="Gene3D" id="3.40.605.10">
    <property type="entry name" value="Aldehyde Dehydrogenase, Chain A, domain 1"/>
    <property type="match status" value="1"/>
</dbReference>
<dbReference type="GO" id="GO:0016620">
    <property type="term" value="F:oxidoreductase activity, acting on the aldehyde or oxo group of donors, NAD or NADP as acceptor"/>
    <property type="evidence" value="ECO:0007669"/>
    <property type="project" value="InterPro"/>
</dbReference>
<dbReference type="InterPro" id="IPR016160">
    <property type="entry name" value="Ald_DH_CS_CYS"/>
</dbReference>
<dbReference type="HOGENOM" id="CLU_005391_0_0_11"/>
<gene>
    <name evidence="6" type="ordered locus">AAur_pTC10063</name>
</gene>
<evidence type="ECO:0000259" key="5">
    <source>
        <dbReference type="Pfam" id="PF00171"/>
    </source>
</evidence>
<evidence type="ECO:0000256" key="4">
    <source>
        <dbReference type="RuleBase" id="RU003345"/>
    </source>
</evidence>
<reference evidence="6 7" key="1">
    <citation type="journal article" date="2006" name="PLoS Genet.">
        <title>Secrets of soil survival revealed by the genome sequence of Arthrobacter aurescens TC1.</title>
        <authorList>
            <person name="Mongodin E.F."/>
            <person name="Shapir N."/>
            <person name="Daugherty S.C."/>
            <person name="DeBoy R.T."/>
            <person name="Emerson J.B."/>
            <person name="Shvartzbeyn A."/>
            <person name="Radune D."/>
            <person name="Vamathevan J."/>
            <person name="Riggs F."/>
            <person name="Grinberg V."/>
            <person name="Khouri H."/>
            <person name="Wackett L.P."/>
            <person name="Nelson K.E."/>
            <person name="Sadowsky M.J."/>
        </authorList>
    </citation>
    <scope>NUCLEOTIDE SEQUENCE [LARGE SCALE GENOMIC DNA]</scope>
    <source>
        <strain evidence="6 7">TC1</strain>
    </source>
</reference>
<proteinExistence type="inferred from homology"/>
<organism evidence="6 7">
    <name type="scientific">Paenarthrobacter aurescens (strain TC1)</name>
    <dbReference type="NCBI Taxonomy" id="290340"/>
    <lineage>
        <taxon>Bacteria</taxon>
        <taxon>Bacillati</taxon>
        <taxon>Actinomycetota</taxon>
        <taxon>Actinomycetes</taxon>
        <taxon>Micrococcales</taxon>
        <taxon>Micrococcaceae</taxon>
        <taxon>Paenarthrobacter</taxon>
    </lineage>
</organism>
<dbReference type="FunFam" id="3.40.605.10:FF:000026">
    <property type="entry name" value="Aldehyde dehydrogenase, putative"/>
    <property type="match status" value="1"/>
</dbReference>
<evidence type="ECO:0000313" key="7">
    <source>
        <dbReference type="Proteomes" id="UP000000637"/>
    </source>
</evidence>
<dbReference type="PROSITE" id="PS00070">
    <property type="entry name" value="ALDEHYDE_DEHYDR_CYS"/>
    <property type="match status" value="1"/>
</dbReference>
<protein>
    <submittedName>
        <fullName evidence="6">Aldehyde dehydrogenase (NAD) family protein</fullName>
    </submittedName>
</protein>
<evidence type="ECO:0000256" key="1">
    <source>
        <dbReference type="ARBA" id="ARBA00009986"/>
    </source>
</evidence>
<dbReference type="InterPro" id="IPR015590">
    <property type="entry name" value="Aldehyde_DH_dom"/>
</dbReference>
<dbReference type="InterPro" id="IPR029510">
    <property type="entry name" value="Ald_DH_CS_GLU"/>
</dbReference>
<dbReference type="KEGG" id="aau:AAur_pTC10063"/>
<evidence type="ECO:0000313" key="6">
    <source>
        <dbReference type="EMBL" id="ABM10446.1"/>
    </source>
</evidence>
<accession>A1RCH5</accession>
<dbReference type="InterPro" id="IPR016163">
    <property type="entry name" value="Ald_DH_C"/>
</dbReference>
<dbReference type="EMBL" id="CP000475">
    <property type="protein sequence ID" value="ABM10446.1"/>
    <property type="molecule type" value="Genomic_DNA"/>
</dbReference>
<feature type="domain" description="Aldehyde dehydrogenase" evidence="5">
    <location>
        <begin position="3"/>
        <end position="444"/>
    </location>
</feature>
<dbReference type="SUPFAM" id="SSF53720">
    <property type="entry name" value="ALDH-like"/>
    <property type="match status" value="1"/>
</dbReference>
<dbReference type="AlphaFoldDB" id="A1RCH5"/>
<evidence type="ECO:0000256" key="3">
    <source>
        <dbReference type="PROSITE-ProRule" id="PRU10007"/>
    </source>
</evidence>
<dbReference type="FunFam" id="3.40.605.10:FF:000007">
    <property type="entry name" value="NAD/NADP-dependent betaine aldehyde dehydrogenase"/>
    <property type="match status" value="1"/>
</dbReference>
<dbReference type="Proteomes" id="UP000000637">
    <property type="component" value="Plasmid pTC1"/>
</dbReference>
<keyword evidence="2 4" id="KW-0560">Oxidoreductase</keyword>
<keyword evidence="6" id="KW-0614">Plasmid</keyword>
<name>A1RCH5_PAEAT</name>